<keyword evidence="1" id="KW-0812">Transmembrane</keyword>
<evidence type="ECO:0000256" key="1">
    <source>
        <dbReference type="SAM" id="Phobius"/>
    </source>
</evidence>
<evidence type="ECO:0000313" key="3">
    <source>
        <dbReference type="Proteomes" id="UP000078200"/>
    </source>
</evidence>
<organism evidence="2 3">
    <name type="scientific">Glossina austeni</name>
    <name type="common">Savannah tsetse fly</name>
    <dbReference type="NCBI Taxonomy" id="7395"/>
    <lineage>
        <taxon>Eukaryota</taxon>
        <taxon>Metazoa</taxon>
        <taxon>Ecdysozoa</taxon>
        <taxon>Arthropoda</taxon>
        <taxon>Hexapoda</taxon>
        <taxon>Insecta</taxon>
        <taxon>Pterygota</taxon>
        <taxon>Neoptera</taxon>
        <taxon>Endopterygota</taxon>
        <taxon>Diptera</taxon>
        <taxon>Brachycera</taxon>
        <taxon>Muscomorpha</taxon>
        <taxon>Hippoboscoidea</taxon>
        <taxon>Glossinidae</taxon>
        <taxon>Glossina</taxon>
    </lineage>
</organism>
<name>A0A1A9UIM0_GLOAU</name>
<protein>
    <submittedName>
        <fullName evidence="2">Uncharacterized protein</fullName>
    </submittedName>
</protein>
<feature type="transmembrane region" description="Helical" evidence="1">
    <location>
        <begin position="84"/>
        <end position="105"/>
    </location>
</feature>
<dbReference type="AlphaFoldDB" id="A0A1A9UIM0"/>
<keyword evidence="1" id="KW-0472">Membrane</keyword>
<dbReference type="Proteomes" id="UP000078200">
    <property type="component" value="Unassembled WGS sequence"/>
</dbReference>
<dbReference type="VEuPathDB" id="VectorBase:GAUT006117"/>
<dbReference type="EnsemblMetazoa" id="GAUT006117-RA">
    <property type="protein sequence ID" value="GAUT006117-PA"/>
    <property type="gene ID" value="GAUT006117"/>
</dbReference>
<evidence type="ECO:0000313" key="2">
    <source>
        <dbReference type="EnsemblMetazoa" id="GAUT006117-PA"/>
    </source>
</evidence>
<proteinExistence type="predicted"/>
<sequence length="127" mass="14558">MEFHKDAEGNQKSYMYRSGCCITLQQQSPYRLTTVYNGNSNKVVMCAKIKIYVAAVSTSLQSTPLFPYFRFVTRKHIHRNLNKLLVYLLAAGSVITAISTLIYGLSIKLVIKFFIGQNRAEWQRTLK</sequence>
<accession>A0A1A9UIM0</accession>
<reference evidence="2" key="1">
    <citation type="submission" date="2020-05" db="UniProtKB">
        <authorList>
            <consortium name="EnsemblMetazoa"/>
        </authorList>
    </citation>
    <scope>IDENTIFICATION</scope>
    <source>
        <strain evidence="2">TTRI</strain>
    </source>
</reference>
<keyword evidence="1" id="KW-1133">Transmembrane helix</keyword>
<keyword evidence="3" id="KW-1185">Reference proteome</keyword>